<feature type="coiled-coil region" evidence="2">
    <location>
        <begin position="896"/>
        <end position="923"/>
    </location>
</feature>
<feature type="region of interest" description="Disordered" evidence="3">
    <location>
        <begin position="1360"/>
        <end position="1382"/>
    </location>
</feature>
<name>A0A1Q9ES28_SYMMI</name>
<keyword evidence="1" id="KW-0479">Metal-binding</keyword>
<keyword evidence="7" id="KW-1185">Reference proteome</keyword>
<feature type="region of interest" description="Disordered" evidence="3">
    <location>
        <begin position="566"/>
        <end position="593"/>
    </location>
</feature>
<keyword evidence="4" id="KW-0812">Transmembrane</keyword>
<evidence type="ECO:0000256" key="2">
    <source>
        <dbReference type="SAM" id="Coils"/>
    </source>
</evidence>
<feature type="region of interest" description="Disordered" evidence="3">
    <location>
        <begin position="1729"/>
        <end position="1754"/>
    </location>
</feature>
<sequence length="3033" mass="333272">MAGWLAGWLLVGWLAGWLAGWLVGWVVGWLAGWLIGSLDTWISSDRYPPTGEVGRLLLTCSFQLASSPRATAPAIESLCVVVSNFSGALAQRPELAEPCCRRLTDLCIGQNPLGATSRERAARSALAPLLSRLEEVQLASVVEAFVAPLRSAAPPSADPAGLVQRVMEYLGAIRAMLLQVMEYLGAIQTMLLQVMEYLGAILTNQVSSVQGPLQMRIAVDMVTVAVDYGLAQVSGRIAATWRWMESAGAERAYRQPYYQETKTFGDYDVGAPPGLPQQNLAPEPEPAMGKDHGKQATQDPKPEPTAVDVLITGMAQLQQLLLRKSDGLDVEAKGTPELPKLGEYNPETGAIEFQDFLYLVEQQVGSLASGAGEWWQKTLQVAQAAYMEYQTLSPVKRLGVKAQLSEELKDDRFKRLEKKVAAMLLCALPKGVKDDLIAYRVQGVHQILYRLMVIFQPGGAQDRAQILRQLDVSESAAGAPEAVVAIRKWYRLLQRASDLGVTLPDESLQVKSLSAIVRKTSEQNSDFRFRLALARTELQIDTRPNQANVLKYMQHLLAELEQLGASGRKSSTAPQAKPGAKPKAAPNAGTKKPCQWFGTDNGCRNGKNCNFLHSWSGLSRAERCLLCGSKKHRAKECTNGKSDSSPERGGAAQLAKAQAPRPPSTTAEPAPVDGLAAASDAGISRDTASSSATTTPNKIDPAQMTEILNETNKMLKAFTASQASLGASSSVDPLAAIQQQLDEVRRLKTIVVREPALGAPSFQRALSWYEQRLSSSTVGSLGAASTDEALLDSGASHPFRPASTDEELRDARRVVVSLATGEERAILQTKEGTLLSEGSNEPPLVPMGQLVTLLGCTVRWSPTRLSVVHPVHGKLSVKLRGPCPVIPVGQALALIAEMEQARMEEFERTVNALSVQMKMLRDQGRDEWPWKRHLQALREDGDRTSMAGFVHRCPTFAALPPEVLLGLPEAVPRGAKDGWKLLKGLPWSRAKRKTLYQSDSWVVHLFSGDDRPREAKEQSLMRRSFWSGALEGGDVLVDVDVTASKAMDLRQQGAVFRLLSWAALNGKIKAIIGGPPRHSFPRPGQNVAAAGQPLKETQLIARMLALWYMAEEGRCFAWRQGLLKSPPVKPHVGFMLEHPRSADGDDPRHSIFQTLMWKTFADEELMGEVPCVINGRPSVLAGNLDLWHLRDESVGALEAQHPAGSIWPLELVVEIAGAVCSWKGLRNREGLLASLIRVAPPEDFEHVGRLAKFNAGEWKLHLQNDHLPYRRDCRVCVEKASGRPHRRISHPSAYSLAIDLAGPFRNVGAGGYKYLMVGCYRFPKLVGVTKAEEEAEKLPAKAPDDGDDWLFDELEPPAEVAREEVGEELPPPPEEADDEAERADKEIEALKELAKPLEFSSVYLARPMKSRTKKDALRAVQELYVQLRSSGFPLSKLHMDRARELQTDVLDAWAAARDIEVFTKRKGYGVGGGHLVFTDEGLGKRKAYVVNLKAVPEPASSQKTKVGPRGDLAAEYLREERFSMNDCLEVLENEVFRKTRKQRSSAWKDHPPPPVHSTLGAYQRGPWKGVTTATSRHESLTAYLVAMFKHHCGKEVLFTSMTVAKDLCTDAHRDRFNLWSSTNYVITVGAFDGGGIWQEGHCEGAPEVSVQVNEKEAVQGYVLPVRDRVVQVNPKKLHKTMPWQGGPKWTVIAHTIGQHEKLPPVCRDELQSLGFPLPPPAELKMIQSSGAEEENGEPEGSLSGPSWFPPPDDPEEEMWTRMWTRRLLDEEEVLTSTVPKELQSDFQAVAEVNGELADSLPATREEEHHKDRYDAAQWLVLCKLAEGEDEVRGVESLLEALPGPLKVVYTVALDEVKQFVDRWSGAIVKEADALIQAKALVPLSIEQQKALEASGKLIILPAKGVFTVKPPDEEVLVGPDGKELPHGSPEFYKRKARLVICGNFQTKQAKEDSYAGGCQTDSLRVMLVHCAGKRWLIACTDIRNAFILAPIKDEDDDEEEVYALYPPKVFQLARVQYALRLWRVDRALYGFRRSPRLWGSFVTRGLEELLFRSKEVQPDSSEVTVGYVNIYVDDILYMGEEGEFESINGAISKNYFDTMTCGRRAQALTGELLWLSGKSRPDLLHTVATMSALCLKDAELVEKIGLRALGYLKNTIDVELYYKPESTQHVIVGYSDASFAPQGSRSFGCSVACYLNQPISWRCGRQSLIALSVAEAELIEAINAVQMMQGLAAFTGELHDEPPRMQLRVDNSAAVGLSSESAGTWKTRHLRVRAYHLREAVRLKQLSIVHVAGVDQLGDLGTKAFHRPRLQQLLHLWGLRRGEEENEVTPSTLSSMRRCRAFYPAVFLGETYDEAITYQVENYMPFRGPFVMSEHGDRVHFVVLWRLFFNLLASTEPARPELSLEWLSQHWPWMEAALGCHSESACEAAVTLLTSVLSRTRNSEASQSVLLQAFPVLAQSAAERGSAAALQGVVSVTRMFRGGTTTEAANFMAQHILAIARRLLPSLAKAQDLPPDLLAALLEAFTVALAPRCKLLASQLMASPEILAALLQPVCGLLCNCASPRLACWSLMLVDRFPAWLQHAETAASARKLLEISLPWACEAFLSLLTSAPVVRDTEVSQTLAQALISIHRAMGSSFTAAMARGLSALGLQEEGGFLLQQLADSGLTEETLAEALRDAADAWQAEELRKLSVVVEDSEVEEEEAEGPAISEHWLHGDGLLHEILDGNMQEETWKTVLDDLDARFGNTFYLNAGDPVYQAICEPVLWEITKVGSGHDSRDEARETRLFSQLLLRNPQSTFILNKPSPTCTSSKPRHLVDLGALMRFLILGAGSSRASAEDSSKPDTTAMSVSWTRTVPVVALLCLAGLFGLLHMRPSMLPMTDSVQGQEVAGAAALKEVSTLREAVFRGQDDVLKAVDMLKQELVLLRQSRSGGDYPAAGTVTSSPSTVPPGKIQSAAVADWLLAPAPAEAAPLQNPRTEDASPPSTVSGDQPKGQNGLRWDSSVLKRQDGVVVVDRGFPDSRFPEIWNVDT</sequence>
<feature type="region of interest" description="Disordered" evidence="3">
    <location>
        <begin position="2971"/>
        <end position="3004"/>
    </location>
</feature>
<keyword evidence="2" id="KW-0175">Coiled coil</keyword>
<feature type="region of interest" description="Disordered" evidence="3">
    <location>
        <begin position="635"/>
        <end position="702"/>
    </location>
</feature>
<evidence type="ECO:0000256" key="1">
    <source>
        <dbReference type="PROSITE-ProRule" id="PRU00723"/>
    </source>
</evidence>
<organism evidence="6 7">
    <name type="scientific">Symbiodinium microadriaticum</name>
    <name type="common">Dinoflagellate</name>
    <name type="synonym">Zooxanthella microadriatica</name>
    <dbReference type="NCBI Taxonomy" id="2951"/>
    <lineage>
        <taxon>Eukaryota</taxon>
        <taxon>Sar</taxon>
        <taxon>Alveolata</taxon>
        <taxon>Dinophyceae</taxon>
        <taxon>Suessiales</taxon>
        <taxon>Symbiodiniaceae</taxon>
        <taxon>Symbiodinium</taxon>
    </lineage>
</organism>
<protein>
    <submittedName>
        <fullName evidence="6">Copia protein</fullName>
    </submittedName>
</protein>
<feature type="region of interest" description="Disordered" evidence="3">
    <location>
        <begin position="268"/>
        <end position="302"/>
    </location>
</feature>
<gene>
    <name evidence="6" type="primary">GIP</name>
    <name evidence="6" type="ORF">AK812_SmicGene6083</name>
</gene>
<proteinExistence type="predicted"/>
<dbReference type="GO" id="GO:0008270">
    <property type="term" value="F:zinc ion binding"/>
    <property type="evidence" value="ECO:0007669"/>
    <property type="project" value="UniProtKB-KW"/>
</dbReference>
<feature type="zinc finger region" description="C3H1-type" evidence="1">
    <location>
        <begin position="588"/>
        <end position="616"/>
    </location>
</feature>
<keyword evidence="1" id="KW-0862">Zinc</keyword>
<evidence type="ECO:0000259" key="5">
    <source>
        <dbReference type="PROSITE" id="PS50103"/>
    </source>
</evidence>
<evidence type="ECO:0000256" key="3">
    <source>
        <dbReference type="SAM" id="MobiDB-lite"/>
    </source>
</evidence>
<feature type="region of interest" description="Disordered" evidence="3">
    <location>
        <begin position="1542"/>
        <end position="1563"/>
    </location>
</feature>
<dbReference type="OrthoDB" id="3344688at2759"/>
<reference evidence="6 7" key="1">
    <citation type="submission" date="2016-02" db="EMBL/GenBank/DDBJ databases">
        <title>Genome analysis of coral dinoflagellate symbionts highlights evolutionary adaptations to a symbiotic lifestyle.</title>
        <authorList>
            <person name="Aranda M."/>
            <person name="Li Y."/>
            <person name="Liew Y.J."/>
            <person name="Baumgarten S."/>
            <person name="Simakov O."/>
            <person name="Wilson M."/>
            <person name="Piel J."/>
            <person name="Ashoor H."/>
            <person name="Bougouffa S."/>
            <person name="Bajic V.B."/>
            <person name="Ryu T."/>
            <person name="Ravasi T."/>
            <person name="Bayer T."/>
            <person name="Micklem G."/>
            <person name="Kim H."/>
            <person name="Bhak J."/>
            <person name="Lajeunesse T.C."/>
            <person name="Voolstra C.R."/>
        </authorList>
    </citation>
    <scope>NUCLEOTIDE SEQUENCE [LARGE SCALE GENOMIC DNA]</scope>
    <source>
        <strain evidence="6 7">CCMP2467</strain>
    </source>
</reference>
<dbReference type="Proteomes" id="UP000186817">
    <property type="component" value="Unassembled WGS sequence"/>
</dbReference>
<comment type="caution">
    <text evidence="6">The sequence shown here is derived from an EMBL/GenBank/DDBJ whole genome shotgun (WGS) entry which is preliminary data.</text>
</comment>
<keyword evidence="1" id="KW-0863">Zinc-finger</keyword>
<evidence type="ECO:0000313" key="7">
    <source>
        <dbReference type="Proteomes" id="UP000186817"/>
    </source>
</evidence>
<keyword evidence="4" id="KW-1133">Transmembrane helix</keyword>
<dbReference type="EMBL" id="LSRX01000082">
    <property type="protein sequence ID" value="OLQ10196.1"/>
    <property type="molecule type" value="Genomic_DNA"/>
</dbReference>
<dbReference type="PROSITE" id="PS50103">
    <property type="entry name" value="ZF_C3H1"/>
    <property type="match status" value="1"/>
</dbReference>
<evidence type="ECO:0000256" key="4">
    <source>
        <dbReference type="SAM" id="Phobius"/>
    </source>
</evidence>
<feature type="transmembrane region" description="Helical" evidence="4">
    <location>
        <begin position="7"/>
        <end position="35"/>
    </location>
</feature>
<dbReference type="InterPro" id="IPR000571">
    <property type="entry name" value="Znf_CCCH"/>
</dbReference>
<dbReference type="Pfam" id="PF07727">
    <property type="entry name" value="RVT_2"/>
    <property type="match status" value="1"/>
</dbReference>
<evidence type="ECO:0000313" key="6">
    <source>
        <dbReference type="EMBL" id="OLQ10196.1"/>
    </source>
</evidence>
<dbReference type="InterPro" id="IPR013103">
    <property type="entry name" value="RVT_2"/>
</dbReference>
<feature type="domain" description="C3H1-type" evidence="5">
    <location>
        <begin position="588"/>
        <end position="616"/>
    </location>
</feature>
<accession>A0A1Q9ES28</accession>
<dbReference type="CDD" id="cd09272">
    <property type="entry name" value="RNase_HI_RT_Ty1"/>
    <property type="match status" value="1"/>
</dbReference>
<keyword evidence="4" id="KW-0472">Membrane</keyword>
<feature type="compositionally biased region" description="Low complexity" evidence="3">
    <location>
        <begin position="572"/>
        <end position="593"/>
    </location>
</feature>